<keyword evidence="11" id="KW-1185">Reference proteome</keyword>
<dbReference type="CDD" id="cd12148">
    <property type="entry name" value="fungal_TF_MHR"/>
    <property type="match status" value="1"/>
</dbReference>
<keyword evidence="8" id="KW-1133">Transmembrane helix</keyword>
<evidence type="ECO:0000256" key="6">
    <source>
        <dbReference type="ARBA" id="ARBA00023242"/>
    </source>
</evidence>
<keyword evidence="2" id="KW-0862">Zinc</keyword>
<dbReference type="EMBL" id="KV878218">
    <property type="protein sequence ID" value="OJJ29669.1"/>
    <property type="molecule type" value="Genomic_DNA"/>
</dbReference>
<reference evidence="11" key="1">
    <citation type="journal article" date="2017" name="Genome Biol.">
        <title>Comparative genomics reveals high biological diversity and specific adaptations in the industrially and medically important fungal genus Aspergillus.</title>
        <authorList>
            <person name="de Vries R.P."/>
            <person name="Riley R."/>
            <person name="Wiebenga A."/>
            <person name="Aguilar-Osorio G."/>
            <person name="Amillis S."/>
            <person name="Uchima C.A."/>
            <person name="Anderluh G."/>
            <person name="Asadollahi M."/>
            <person name="Askin M."/>
            <person name="Barry K."/>
            <person name="Battaglia E."/>
            <person name="Bayram O."/>
            <person name="Benocci T."/>
            <person name="Braus-Stromeyer S.A."/>
            <person name="Caldana C."/>
            <person name="Canovas D."/>
            <person name="Cerqueira G.C."/>
            <person name="Chen F."/>
            <person name="Chen W."/>
            <person name="Choi C."/>
            <person name="Clum A."/>
            <person name="Dos Santos R.A."/>
            <person name="Damasio A.R."/>
            <person name="Diallinas G."/>
            <person name="Emri T."/>
            <person name="Fekete E."/>
            <person name="Flipphi M."/>
            <person name="Freyberg S."/>
            <person name="Gallo A."/>
            <person name="Gournas C."/>
            <person name="Habgood R."/>
            <person name="Hainaut M."/>
            <person name="Harispe M.L."/>
            <person name="Henrissat B."/>
            <person name="Hilden K.S."/>
            <person name="Hope R."/>
            <person name="Hossain A."/>
            <person name="Karabika E."/>
            <person name="Karaffa L."/>
            <person name="Karanyi Z."/>
            <person name="Krasevec N."/>
            <person name="Kuo A."/>
            <person name="Kusch H."/>
            <person name="LaButti K."/>
            <person name="Lagendijk E.L."/>
            <person name="Lapidus A."/>
            <person name="Levasseur A."/>
            <person name="Lindquist E."/>
            <person name="Lipzen A."/>
            <person name="Logrieco A.F."/>
            <person name="MacCabe A."/>
            <person name="Maekelae M.R."/>
            <person name="Malavazi I."/>
            <person name="Melin P."/>
            <person name="Meyer V."/>
            <person name="Mielnichuk N."/>
            <person name="Miskei M."/>
            <person name="Molnar A.P."/>
            <person name="Mule G."/>
            <person name="Ngan C.Y."/>
            <person name="Orejas M."/>
            <person name="Orosz E."/>
            <person name="Ouedraogo J.P."/>
            <person name="Overkamp K.M."/>
            <person name="Park H.-S."/>
            <person name="Perrone G."/>
            <person name="Piumi F."/>
            <person name="Punt P.J."/>
            <person name="Ram A.F."/>
            <person name="Ramon A."/>
            <person name="Rauscher S."/>
            <person name="Record E."/>
            <person name="Riano-Pachon D.M."/>
            <person name="Robert V."/>
            <person name="Roehrig J."/>
            <person name="Ruller R."/>
            <person name="Salamov A."/>
            <person name="Salih N.S."/>
            <person name="Samson R.A."/>
            <person name="Sandor E."/>
            <person name="Sanguinetti M."/>
            <person name="Schuetze T."/>
            <person name="Sepcic K."/>
            <person name="Shelest E."/>
            <person name="Sherlock G."/>
            <person name="Sophianopoulou V."/>
            <person name="Squina F.M."/>
            <person name="Sun H."/>
            <person name="Susca A."/>
            <person name="Todd R.B."/>
            <person name="Tsang A."/>
            <person name="Unkles S.E."/>
            <person name="van de Wiele N."/>
            <person name="van Rossen-Uffink D."/>
            <person name="Oliveira J.V."/>
            <person name="Vesth T.C."/>
            <person name="Visser J."/>
            <person name="Yu J.-H."/>
            <person name="Zhou M."/>
            <person name="Andersen M.R."/>
            <person name="Archer D.B."/>
            <person name="Baker S.E."/>
            <person name="Benoit I."/>
            <person name="Brakhage A.A."/>
            <person name="Braus G.H."/>
            <person name="Fischer R."/>
            <person name="Frisvad J.C."/>
            <person name="Goldman G.H."/>
            <person name="Houbraken J."/>
            <person name="Oakley B."/>
            <person name="Pocsi I."/>
            <person name="Scazzocchio C."/>
            <person name="Seiboth B."/>
            <person name="vanKuyk P.A."/>
            <person name="Wortman J."/>
            <person name="Dyer P.S."/>
            <person name="Grigoriev I.V."/>
        </authorList>
    </citation>
    <scope>NUCLEOTIDE SEQUENCE [LARGE SCALE GENOMIC DNA]</scope>
    <source>
        <strain evidence="11">DTO 134E9</strain>
    </source>
</reference>
<dbReference type="Gene3D" id="4.10.240.10">
    <property type="entry name" value="Zn(2)-C6 fungal-type DNA-binding domain"/>
    <property type="match status" value="1"/>
</dbReference>
<dbReference type="PANTHER" id="PTHR47171:SF3">
    <property type="entry name" value="FARA-RELATED"/>
    <property type="match status" value="1"/>
</dbReference>
<keyword evidence="4" id="KW-0238">DNA-binding</keyword>
<dbReference type="InterPro" id="IPR036864">
    <property type="entry name" value="Zn2-C6_fun-type_DNA-bd_sf"/>
</dbReference>
<dbReference type="GO" id="GO:0008270">
    <property type="term" value="F:zinc ion binding"/>
    <property type="evidence" value="ECO:0007669"/>
    <property type="project" value="InterPro"/>
</dbReference>
<sequence length="644" mass="71853">MPRANARVKVACRLCHDRRVKCDRNEGTACSNCRAAGCNCEPIVSRRGRTRKLPIKSINTEQTRRLPQSFQNVASNTSRHDDAQGDRNEHPKEPFFPALGPSGKTPYIGDSSNLNYLIQQFGNPFRVTTDTRPLEDHLHGAMLARLGSSTAQHMERLHTSAVQSLLNEGVFDLPPTEISDSLVDVYFQYSFPSLPVLDRSAFLAAREEGTVSRLLLNAVYLAASIYCSDSLVAAAGFASRYEASLTFYRRTKSLYDAGYEADSIAIIQATFLASHWWSGLLDHKDPWYWLGISAGMAQAVGMHQAKSYGRLQPRDRKLWRRLWWMVYAMDINLSMLLDRPPRVQGRLCDVAPLSEADFDLVSGLLERDCLGGTQREQSLFVVYAVQLAQTVDGHYTIKLGNSNGLAQDRCLEEISLWSSSLPPELQFSSANGNVWGTLIQILYHEYRLLLHRSNPRFSQSTGPGTPTFQICTHIASMLEFLVTSDLIYAAAATILPAVLSTLSIHIVNIHKGDTGARLISEHRARFCMLILDKLQDRWPVVASFYPIFDSLLKRCSIDVPIHHDTVGPELQEAGSSMGKISHGPCNNNNDSILDGHNDSFNPILQDNMNTTFPFSSFTNIFEDVFLSLPPLQSELLHGGDAFLQ</sequence>
<evidence type="ECO:0000256" key="1">
    <source>
        <dbReference type="ARBA" id="ARBA00022723"/>
    </source>
</evidence>
<dbReference type="RefSeq" id="XP_040683346.1">
    <property type="nucleotide sequence ID" value="XM_040829106.1"/>
</dbReference>
<dbReference type="GO" id="GO:0006351">
    <property type="term" value="P:DNA-templated transcription"/>
    <property type="evidence" value="ECO:0007669"/>
    <property type="project" value="InterPro"/>
</dbReference>
<feature type="region of interest" description="Disordered" evidence="7">
    <location>
        <begin position="66"/>
        <end position="94"/>
    </location>
</feature>
<dbReference type="Proteomes" id="UP000184383">
    <property type="component" value="Unassembled WGS sequence"/>
</dbReference>
<dbReference type="SUPFAM" id="SSF57701">
    <property type="entry name" value="Zn2/Cys6 DNA-binding domain"/>
    <property type="match status" value="1"/>
</dbReference>
<evidence type="ECO:0000256" key="8">
    <source>
        <dbReference type="SAM" id="Phobius"/>
    </source>
</evidence>
<dbReference type="PROSITE" id="PS50048">
    <property type="entry name" value="ZN2_CY6_FUNGAL_2"/>
    <property type="match status" value="1"/>
</dbReference>
<feature type="compositionally biased region" description="Basic and acidic residues" evidence="7">
    <location>
        <begin position="78"/>
        <end position="93"/>
    </location>
</feature>
<name>A0A1L9R417_ASPWE</name>
<dbReference type="InterPro" id="IPR052073">
    <property type="entry name" value="Amide_Lactam_Regulators"/>
</dbReference>
<feature type="domain" description="Zn(2)-C6 fungal-type" evidence="9">
    <location>
        <begin position="11"/>
        <end position="40"/>
    </location>
</feature>
<evidence type="ECO:0000313" key="10">
    <source>
        <dbReference type="EMBL" id="OJJ29669.1"/>
    </source>
</evidence>
<dbReference type="InterPro" id="IPR001138">
    <property type="entry name" value="Zn2Cys6_DnaBD"/>
</dbReference>
<dbReference type="Pfam" id="PF04082">
    <property type="entry name" value="Fungal_trans"/>
    <property type="match status" value="1"/>
</dbReference>
<proteinExistence type="predicted"/>
<evidence type="ECO:0000256" key="7">
    <source>
        <dbReference type="SAM" id="MobiDB-lite"/>
    </source>
</evidence>
<feature type="compositionally biased region" description="Polar residues" evidence="7">
    <location>
        <begin position="66"/>
        <end position="77"/>
    </location>
</feature>
<evidence type="ECO:0000256" key="3">
    <source>
        <dbReference type="ARBA" id="ARBA00023015"/>
    </source>
</evidence>
<keyword evidence="8" id="KW-0472">Membrane</keyword>
<dbReference type="OrthoDB" id="5121955at2759"/>
<dbReference type="Pfam" id="PF00172">
    <property type="entry name" value="Zn_clus"/>
    <property type="match status" value="1"/>
</dbReference>
<protein>
    <recommendedName>
        <fullName evidence="9">Zn(2)-C6 fungal-type domain-containing protein</fullName>
    </recommendedName>
</protein>
<dbReference type="GO" id="GO:0003677">
    <property type="term" value="F:DNA binding"/>
    <property type="evidence" value="ECO:0007669"/>
    <property type="project" value="UniProtKB-KW"/>
</dbReference>
<keyword evidence="1" id="KW-0479">Metal-binding</keyword>
<dbReference type="InterPro" id="IPR007219">
    <property type="entry name" value="XnlR_reg_dom"/>
</dbReference>
<dbReference type="VEuPathDB" id="FungiDB:ASPWEDRAFT_121776"/>
<accession>A0A1L9R417</accession>
<dbReference type="SMART" id="SM00066">
    <property type="entry name" value="GAL4"/>
    <property type="match status" value="1"/>
</dbReference>
<keyword evidence="6" id="KW-0539">Nucleus</keyword>
<dbReference type="PROSITE" id="PS00463">
    <property type="entry name" value="ZN2_CY6_FUNGAL_1"/>
    <property type="match status" value="1"/>
</dbReference>
<dbReference type="STRING" id="1073089.A0A1L9R417"/>
<organism evidence="10 11">
    <name type="scientific">Aspergillus wentii DTO 134E9</name>
    <dbReference type="NCBI Taxonomy" id="1073089"/>
    <lineage>
        <taxon>Eukaryota</taxon>
        <taxon>Fungi</taxon>
        <taxon>Dikarya</taxon>
        <taxon>Ascomycota</taxon>
        <taxon>Pezizomycotina</taxon>
        <taxon>Eurotiomycetes</taxon>
        <taxon>Eurotiomycetidae</taxon>
        <taxon>Eurotiales</taxon>
        <taxon>Aspergillaceae</taxon>
        <taxon>Aspergillus</taxon>
        <taxon>Aspergillus subgen. Cremei</taxon>
    </lineage>
</organism>
<dbReference type="PANTHER" id="PTHR47171">
    <property type="entry name" value="FARA-RELATED"/>
    <property type="match status" value="1"/>
</dbReference>
<keyword evidence="8" id="KW-0812">Transmembrane</keyword>
<keyword evidence="3" id="KW-0805">Transcription regulation</keyword>
<gene>
    <name evidence="10" type="ORF">ASPWEDRAFT_121776</name>
</gene>
<dbReference type="GO" id="GO:0000981">
    <property type="term" value="F:DNA-binding transcription factor activity, RNA polymerase II-specific"/>
    <property type="evidence" value="ECO:0007669"/>
    <property type="project" value="InterPro"/>
</dbReference>
<evidence type="ECO:0000313" key="11">
    <source>
        <dbReference type="Proteomes" id="UP000184383"/>
    </source>
</evidence>
<feature type="transmembrane region" description="Helical" evidence="8">
    <location>
        <begin position="486"/>
        <end position="507"/>
    </location>
</feature>
<dbReference type="SMART" id="SM00906">
    <property type="entry name" value="Fungal_trans"/>
    <property type="match status" value="1"/>
</dbReference>
<evidence type="ECO:0000256" key="2">
    <source>
        <dbReference type="ARBA" id="ARBA00022833"/>
    </source>
</evidence>
<evidence type="ECO:0000259" key="9">
    <source>
        <dbReference type="PROSITE" id="PS50048"/>
    </source>
</evidence>
<dbReference type="AlphaFoldDB" id="A0A1L9R417"/>
<keyword evidence="5" id="KW-0804">Transcription</keyword>
<dbReference type="GeneID" id="63744954"/>
<evidence type="ECO:0000256" key="5">
    <source>
        <dbReference type="ARBA" id="ARBA00023163"/>
    </source>
</evidence>
<evidence type="ECO:0000256" key="4">
    <source>
        <dbReference type="ARBA" id="ARBA00023125"/>
    </source>
</evidence>